<dbReference type="AlphaFoldDB" id="A0A248UMT9"/>
<reference evidence="1 2" key="1">
    <citation type="submission" date="2017-07" db="EMBL/GenBank/DDBJ databases">
        <title>Phylogenetic study on the rhizospheric bacterium Ochrobactrum sp. A44.</title>
        <authorList>
            <person name="Krzyzanowska D.M."/>
            <person name="Ossowicki A."/>
            <person name="Rajewska M."/>
            <person name="Maciag T."/>
            <person name="Kaczynski Z."/>
            <person name="Czerwicka M."/>
            <person name="Jafra S."/>
        </authorList>
    </citation>
    <scope>NUCLEOTIDE SEQUENCE [LARGE SCALE GENOMIC DNA]</scope>
    <source>
        <strain evidence="1 2">A44</strain>
        <plasmid evidence="1 2">unnamed1</plasmid>
    </source>
</reference>
<keyword evidence="1" id="KW-0614">Plasmid</keyword>
<dbReference type="Proteomes" id="UP000215256">
    <property type="component" value="Plasmid unnamed1"/>
</dbReference>
<dbReference type="EMBL" id="CP022605">
    <property type="protein sequence ID" value="ASV87946.1"/>
    <property type="molecule type" value="Genomic_DNA"/>
</dbReference>
<gene>
    <name evidence="1" type="ORF">CES85_3814</name>
</gene>
<organism evidence="1 2">
    <name type="scientific">Ochrobactrum quorumnocens</name>
    <dbReference type="NCBI Taxonomy" id="271865"/>
    <lineage>
        <taxon>Bacteria</taxon>
        <taxon>Pseudomonadati</taxon>
        <taxon>Pseudomonadota</taxon>
        <taxon>Alphaproteobacteria</taxon>
        <taxon>Hyphomicrobiales</taxon>
        <taxon>Brucellaceae</taxon>
        <taxon>Brucella/Ochrobactrum group</taxon>
        <taxon>Ochrobactrum</taxon>
    </lineage>
</organism>
<geneLocation type="plasmid" evidence="1 2">
    <name>unnamed1</name>
</geneLocation>
<evidence type="ECO:0000313" key="1">
    <source>
        <dbReference type="EMBL" id="ASV87946.1"/>
    </source>
</evidence>
<sequence length="55" mass="6114">MIANLEPAVHEPGFVFIVGDWHVWRTVTIGHGRSDLPAQNLGVEFKRFAALALKT</sequence>
<dbReference type="KEGG" id="och:CES85_3814"/>
<evidence type="ECO:0000313" key="2">
    <source>
        <dbReference type="Proteomes" id="UP000215256"/>
    </source>
</evidence>
<proteinExistence type="predicted"/>
<name>A0A248UMT9_9HYPH</name>
<accession>A0A248UMT9</accession>
<protein>
    <submittedName>
        <fullName evidence="1">Uncharacterized protein</fullName>
    </submittedName>
</protein>